<evidence type="ECO:0000313" key="2">
    <source>
        <dbReference type="Proteomes" id="UP001589776"/>
    </source>
</evidence>
<dbReference type="RefSeq" id="WP_377468724.1">
    <property type="nucleotide sequence ID" value="NZ_JBHLWN010000022.1"/>
</dbReference>
<keyword evidence="2" id="KW-1185">Reference proteome</keyword>
<protein>
    <submittedName>
        <fullName evidence="1">Uncharacterized protein</fullName>
    </submittedName>
</protein>
<organism evidence="1 2">
    <name type="scientific">Paenibacillus chartarius</name>
    <dbReference type="NCBI Taxonomy" id="747481"/>
    <lineage>
        <taxon>Bacteria</taxon>
        <taxon>Bacillati</taxon>
        <taxon>Bacillota</taxon>
        <taxon>Bacilli</taxon>
        <taxon>Bacillales</taxon>
        <taxon>Paenibacillaceae</taxon>
        <taxon>Paenibacillus</taxon>
    </lineage>
</organism>
<name>A0ABV6DGG4_9BACL</name>
<accession>A0ABV6DGG4</accession>
<dbReference type="Proteomes" id="UP001589776">
    <property type="component" value="Unassembled WGS sequence"/>
</dbReference>
<gene>
    <name evidence="1" type="ORF">ACFFK0_04585</name>
</gene>
<reference evidence="1 2" key="1">
    <citation type="submission" date="2024-09" db="EMBL/GenBank/DDBJ databases">
        <authorList>
            <person name="Sun Q."/>
            <person name="Mori K."/>
        </authorList>
    </citation>
    <scope>NUCLEOTIDE SEQUENCE [LARGE SCALE GENOMIC DNA]</scope>
    <source>
        <strain evidence="1 2">CCM 7759</strain>
    </source>
</reference>
<sequence length="63" mass="7339">MWINQAVREYRWAACTTSEDGRTMTEAAKQLLMIGQADRVQTDYNRYNGKFRNEGARPMVPLK</sequence>
<evidence type="ECO:0000313" key="1">
    <source>
        <dbReference type="EMBL" id="MFC0211736.1"/>
    </source>
</evidence>
<proteinExistence type="predicted"/>
<comment type="caution">
    <text evidence="1">The sequence shown here is derived from an EMBL/GenBank/DDBJ whole genome shotgun (WGS) entry which is preliminary data.</text>
</comment>
<dbReference type="EMBL" id="JBHLWN010000022">
    <property type="protein sequence ID" value="MFC0211736.1"/>
    <property type="molecule type" value="Genomic_DNA"/>
</dbReference>